<evidence type="ECO:0000313" key="2">
    <source>
        <dbReference type="Proteomes" id="UP000038487"/>
    </source>
</evidence>
<organism evidence="1 2">
    <name type="scientific">Mycobacteroides abscessus</name>
    <dbReference type="NCBI Taxonomy" id="36809"/>
    <lineage>
        <taxon>Bacteria</taxon>
        <taxon>Bacillati</taxon>
        <taxon>Actinomycetota</taxon>
        <taxon>Actinomycetes</taxon>
        <taxon>Mycobacteriales</taxon>
        <taxon>Mycobacteriaceae</taxon>
        <taxon>Mycobacteroides</taxon>
    </lineage>
</organism>
<dbReference type="AlphaFoldDB" id="A0AB33TH22"/>
<evidence type="ECO:0000313" key="1">
    <source>
        <dbReference type="EMBL" id="CPT67105.1"/>
    </source>
</evidence>
<comment type="caution">
    <text evidence="1">The sequence shown here is derived from an EMBL/GenBank/DDBJ whole genome shotgun (WGS) entry which is preliminary data.</text>
</comment>
<dbReference type="EMBL" id="CSUW01000016">
    <property type="protein sequence ID" value="CPT67105.1"/>
    <property type="molecule type" value="Genomic_DNA"/>
</dbReference>
<name>A0AB33TH22_9MYCO</name>
<dbReference type="RefSeq" id="WP_052536713.1">
    <property type="nucleotide sequence ID" value="NZ_CSUW01000016.1"/>
</dbReference>
<gene>
    <name evidence="1" type="ORF">ERS075527_05107</name>
</gene>
<dbReference type="Proteomes" id="UP000038487">
    <property type="component" value="Unassembled WGS sequence"/>
</dbReference>
<proteinExistence type="predicted"/>
<reference evidence="1 2" key="1">
    <citation type="submission" date="2015-03" db="EMBL/GenBank/DDBJ databases">
        <authorList>
            <consortium name="Pathogen Informatics"/>
            <person name="Murphy D."/>
        </authorList>
    </citation>
    <scope>NUCLEOTIDE SEQUENCE [LARGE SCALE GENOMIC DNA]</scope>
    <source>
        <strain evidence="1 2">PAP036</strain>
    </source>
</reference>
<accession>A0AB33TH22</accession>
<protein>
    <submittedName>
        <fullName evidence="1">Uncharacterized protein</fullName>
    </submittedName>
</protein>
<sequence length="101" mass="11257">MDDSSILPGQRPSTTFVDRLLDKLIDRVLDRVFARIGELDDKLPVIADAVTRAILDRTGLNKFDELAKTIVTELLSRLRGLPSIPFKNLFPNLGDPDGRTP</sequence>